<keyword evidence="5 12" id="KW-0547">Nucleotide-binding</keyword>
<evidence type="ECO:0000313" key="14">
    <source>
        <dbReference type="EMBL" id="ESS74044.1"/>
    </source>
</evidence>
<evidence type="ECO:0000256" key="1">
    <source>
        <dbReference type="ARBA" id="ARBA00012167"/>
    </source>
</evidence>
<dbReference type="GO" id="GO:0061798">
    <property type="term" value="F:GTP 3',8'-cyclase activity"/>
    <property type="evidence" value="ECO:0007669"/>
    <property type="project" value="UniProtKB-UniRule"/>
</dbReference>
<feature type="binding site" evidence="12">
    <location>
        <position position="264"/>
    </location>
    <ligand>
        <name>[4Fe-4S] cluster</name>
        <dbReference type="ChEBI" id="CHEBI:49883"/>
        <label>2</label>
        <note>4Fe-4S-substrate</note>
    </ligand>
</feature>
<dbReference type="InterPro" id="IPR013785">
    <property type="entry name" value="Aldolase_TIM"/>
</dbReference>
<feature type="binding site" evidence="12">
    <location>
        <position position="75"/>
    </location>
    <ligand>
        <name>S-adenosyl-L-methionine</name>
        <dbReference type="ChEBI" id="CHEBI:59789"/>
    </ligand>
</feature>
<evidence type="ECO:0000256" key="2">
    <source>
        <dbReference type="ARBA" id="ARBA00022485"/>
    </source>
</evidence>
<dbReference type="Proteomes" id="UP000017842">
    <property type="component" value="Unassembled WGS sequence"/>
</dbReference>
<dbReference type="SFLD" id="SFLDG01386">
    <property type="entry name" value="main_SPASM_domain-containing"/>
    <property type="match status" value="1"/>
</dbReference>
<evidence type="ECO:0000259" key="13">
    <source>
        <dbReference type="PROSITE" id="PS51918"/>
    </source>
</evidence>
<dbReference type="InterPro" id="IPR006638">
    <property type="entry name" value="Elp3/MiaA/NifB-like_rSAM"/>
</dbReference>
<feature type="binding site" evidence="12">
    <location>
        <position position="102"/>
    </location>
    <ligand>
        <name>GTP</name>
        <dbReference type="ChEBI" id="CHEBI:37565"/>
    </ligand>
</feature>
<dbReference type="HAMAP" id="MF_01225_B">
    <property type="entry name" value="MoaA_B"/>
    <property type="match status" value="1"/>
</dbReference>
<comment type="catalytic activity">
    <reaction evidence="11 12">
        <text>GTP + AH2 + S-adenosyl-L-methionine = (8S)-3',8-cyclo-7,8-dihydroguanosine 5'-triphosphate + 5'-deoxyadenosine + L-methionine + A + H(+)</text>
        <dbReference type="Rhea" id="RHEA:49576"/>
        <dbReference type="ChEBI" id="CHEBI:13193"/>
        <dbReference type="ChEBI" id="CHEBI:15378"/>
        <dbReference type="ChEBI" id="CHEBI:17319"/>
        <dbReference type="ChEBI" id="CHEBI:17499"/>
        <dbReference type="ChEBI" id="CHEBI:37565"/>
        <dbReference type="ChEBI" id="CHEBI:57844"/>
        <dbReference type="ChEBI" id="CHEBI:59789"/>
        <dbReference type="ChEBI" id="CHEBI:131766"/>
        <dbReference type="EC" id="4.1.99.22"/>
    </reaction>
</comment>
<sequence>MTTNGNSSQLIDRFGRKVNYLRISITDRCDFRCVYCMSEEMTFLPRAQVLSLEEIYTIAKAFTELGVKKIRVTGGEPLVRRGALELLENIGKLKGLNELVLTTNGSQLESMALPLKKTGVKRINISLDTLDAHKFKAITRTGDLQQVLSGIDAANGAGFERIKINSVILKDKNHEEVVDLVQFAVDQGIDISFIEEMPLGLVSQHDRSAAYYSSDCIKADLTEHFSLIASTEKTGGPSVYYKVQGSDTRVGFISPHSANFCSSCNRVRLTVEGRLLLCLGNEHSIDLKQIVRSNPGDMDILKQAIIDSMQIKPEKHEFRIHEQPVILRHMSVTGG</sequence>
<dbReference type="SFLD" id="SFLDG01067">
    <property type="entry name" value="SPASM/twitch_domain_containing"/>
    <property type="match status" value="1"/>
</dbReference>
<keyword evidence="6 12" id="KW-0408">Iron</keyword>
<gene>
    <name evidence="12 14" type="primary">moaA</name>
    <name evidence="14" type="ORF">MGMO_6c00180</name>
</gene>
<evidence type="ECO:0000256" key="12">
    <source>
        <dbReference type="HAMAP-Rule" id="MF_01225"/>
    </source>
</evidence>
<dbReference type="Pfam" id="PF04055">
    <property type="entry name" value="Radical_SAM"/>
    <property type="match status" value="1"/>
</dbReference>
<dbReference type="PROSITE" id="PS01305">
    <property type="entry name" value="MOAA_NIFB_PQQE"/>
    <property type="match status" value="1"/>
</dbReference>
<dbReference type="CDD" id="cd01335">
    <property type="entry name" value="Radical_SAM"/>
    <property type="match status" value="1"/>
</dbReference>
<feature type="binding site" evidence="12">
    <location>
        <position position="163"/>
    </location>
    <ligand>
        <name>GTP</name>
        <dbReference type="ChEBI" id="CHEBI:37565"/>
    </ligand>
</feature>
<name>V5C1U8_9GAMM</name>
<evidence type="ECO:0000256" key="6">
    <source>
        <dbReference type="ARBA" id="ARBA00023004"/>
    </source>
</evidence>
<dbReference type="GO" id="GO:0061799">
    <property type="term" value="F:cyclic pyranopterin monophosphate synthase activity"/>
    <property type="evidence" value="ECO:0007669"/>
    <property type="project" value="TreeGrafter"/>
</dbReference>
<evidence type="ECO:0000256" key="3">
    <source>
        <dbReference type="ARBA" id="ARBA00022691"/>
    </source>
</evidence>
<dbReference type="PROSITE" id="PS51918">
    <property type="entry name" value="RADICAL_SAM"/>
    <property type="match status" value="1"/>
</dbReference>
<feature type="binding site" evidence="12">
    <location>
        <position position="197"/>
    </location>
    <ligand>
        <name>S-adenosyl-L-methionine</name>
        <dbReference type="ChEBI" id="CHEBI:59789"/>
    </ligand>
</feature>
<organism evidence="14 15">
    <name type="scientific">Methyloglobulus morosus KoM1</name>
    <dbReference type="NCBI Taxonomy" id="1116472"/>
    <lineage>
        <taxon>Bacteria</taxon>
        <taxon>Pseudomonadati</taxon>
        <taxon>Pseudomonadota</taxon>
        <taxon>Gammaproteobacteria</taxon>
        <taxon>Methylococcales</taxon>
        <taxon>Methylococcaceae</taxon>
        <taxon>Methyloglobulus</taxon>
    </lineage>
</organism>
<dbReference type="InterPro" id="IPR050105">
    <property type="entry name" value="MoCo_biosynth_MoaA/MoaC"/>
</dbReference>
<dbReference type="InterPro" id="IPR013483">
    <property type="entry name" value="MoaA"/>
</dbReference>
<protein>
    <recommendedName>
        <fullName evidence="1 12">GTP 3',8-cyclase</fullName>
        <ecNumber evidence="1 12">4.1.99.22</ecNumber>
    </recommendedName>
    <alternativeName>
        <fullName evidence="12">Molybdenum cofactor biosynthesis protein A</fullName>
    </alternativeName>
</protein>
<dbReference type="SUPFAM" id="SSF102114">
    <property type="entry name" value="Radical SAM enzymes"/>
    <property type="match status" value="1"/>
</dbReference>
<keyword evidence="7 12" id="KW-0411">Iron-sulfur</keyword>
<dbReference type="NCBIfam" id="TIGR02666">
    <property type="entry name" value="moaA"/>
    <property type="match status" value="1"/>
</dbReference>
<comment type="similarity">
    <text evidence="12">Belongs to the radical SAM superfamily. MoaA family.</text>
</comment>
<dbReference type="GO" id="GO:0005525">
    <property type="term" value="F:GTP binding"/>
    <property type="evidence" value="ECO:0007669"/>
    <property type="project" value="UniProtKB-UniRule"/>
</dbReference>
<evidence type="ECO:0000256" key="4">
    <source>
        <dbReference type="ARBA" id="ARBA00022723"/>
    </source>
</evidence>
<keyword evidence="10 12" id="KW-0456">Lyase</keyword>
<keyword evidence="15" id="KW-1185">Reference proteome</keyword>
<dbReference type="InterPro" id="IPR058240">
    <property type="entry name" value="rSAM_sf"/>
</dbReference>
<dbReference type="SFLD" id="SFLDS00029">
    <property type="entry name" value="Radical_SAM"/>
    <property type="match status" value="1"/>
</dbReference>
<evidence type="ECO:0000256" key="7">
    <source>
        <dbReference type="ARBA" id="ARBA00023014"/>
    </source>
</evidence>
<dbReference type="eggNOG" id="COG2896">
    <property type="taxonomic scope" value="Bacteria"/>
</dbReference>
<evidence type="ECO:0000256" key="5">
    <source>
        <dbReference type="ARBA" id="ARBA00022741"/>
    </source>
</evidence>
<dbReference type="UniPathway" id="UPA00344"/>
<dbReference type="InterPro" id="IPR007197">
    <property type="entry name" value="rSAM"/>
</dbReference>
<feature type="binding site" evidence="12">
    <location>
        <position position="261"/>
    </location>
    <ligand>
        <name>[4Fe-4S] cluster</name>
        <dbReference type="ChEBI" id="CHEBI:49883"/>
        <label>2</label>
        <note>4Fe-4S-substrate</note>
    </ligand>
</feature>
<comment type="pathway">
    <text evidence="12">Cofactor biosynthesis; molybdopterin biosynthesis.</text>
</comment>
<dbReference type="GO" id="GO:0006777">
    <property type="term" value="P:Mo-molybdopterin cofactor biosynthetic process"/>
    <property type="evidence" value="ECO:0007669"/>
    <property type="project" value="UniProtKB-UniRule"/>
</dbReference>
<dbReference type="PANTHER" id="PTHR22960:SF0">
    <property type="entry name" value="MOLYBDENUM COFACTOR BIOSYNTHESIS PROTEIN 1"/>
    <property type="match status" value="1"/>
</dbReference>
<dbReference type="CDD" id="cd21117">
    <property type="entry name" value="Twitch_MoaA"/>
    <property type="match status" value="1"/>
</dbReference>
<feature type="binding site" evidence="12">
    <location>
        <position position="22"/>
    </location>
    <ligand>
        <name>GTP</name>
        <dbReference type="ChEBI" id="CHEBI:37565"/>
    </ligand>
</feature>
<feature type="domain" description="Radical SAM core" evidence="13">
    <location>
        <begin position="13"/>
        <end position="232"/>
    </location>
</feature>
<evidence type="ECO:0000256" key="11">
    <source>
        <dbReference type="ARBA" id="ARBA00048697"/>
    </source>
</evidence>
<keyword evidence="2 12" id="KW-0004">4Fe-4S</keyword>
<dbReference type="Pfam" id="PF06463">
    <property type="entry name" value="Mob_synth_C"/>
    <property type="match status" value="1"/>
</dbReference>
<dbReference type="PATRIC" id="fig|1116472.3.peg.113"/>
<feature type="binding site" evidence="12">
    <location>
        <position position="36"/>
    </location>
    <ligand>
        <name>[4Fe-4S] cluster</name>
        <dbReference type="ChEBI" id="CHEBI:49883"/>
        <label>1</label>
        <note>4Fe-4S-S-AdoMet</note>
    </ligand>
</feature>
<dbReference type="AlphaFoldDB" id="V5C1U8"/>
<dbReference type="OrthoDB" id="9763993at2"/>
<dbReference type="GO" id="GO:0046872">
    <property type="term" value="F:metal ion binding"/>
    <property type="evidence" value="ECO:0007669"/>
    <property type="project" value="UniProtKB-KW"/>
</dbReference>
<keyword evidence="4 12" id="KW-0479">Metal-binding</keyword>
<dbReference type="EC" id="4.1.99.22" evidence="1 12"/>
<comment type="subunit">
    <text evidence="12">Monomer and homodimer.</text>
</comment>
<dbReference type="GO" id="GO:0051539">
    <property type="term" value="F:4 iron, 4 sulfur cluster binding"/>
    <property type="evidence" value="ECO:0007669"/>
    <property type="project" value="UniProtKB-UniRule"/>
</dbReference>
<dbReference type="Gene3D" id="3.20.20.70">
    <property type="entry name" value="Aldolase class I"/>
    <property type="match status" value="1"/>
</dbReference>
<comment type="cofactor">
    <cofactor evidence="12">
        <name>[4Fe-4S] cluster</name>
        <dbReference type="ChEBI" id="CHEBI:49883"/>
    </cofactor>
    <text evidence="12">Binds 2 [4Fe-4S] clusters. Binds 1 [4Fe-4S] cluster coordinated with 3 cysteines and an exchangeable S-adenosyl-L-methionine and 1 [4Fe-4S] cluster coordinated with 3 cysteines and the GTP-derived substrate.</text>
</comment>
<feature type="binding site" evidence="12">
    <location>
        <position position="35"/>
    </location>
    <ligand>
        <name>S-adenosyl-L-methionine</name>
        <dbReference type="ChEBI" id="CHEBI:59789"/>
    </ligand>
</feature>
<dbReference type="SFLD" id="SFLDG01383">
    <property type="entry name" value="cyclic_pyranopterin_phosphate"/>
    <property type="match status" value="1"/>
</dbReference>
<feature type="binding site" evidence="12">
    <location>
        <position position="278"/>
    </location>
    <ligand>
        <name>[4Fe-4S] cluster</name>
        <dbReference type="ChEBI" id="CHEBI:49883"/>
        <label>2</label>
        <note>4Fe-4S-substrate</note>
    </ligand>
</feature>
<keyword evidence="8 12" id="KW-0342">GTP-binding</keyword>
<keyword evidence="9 12" id="KW-0501">Molybdenum cofactor biosynthesis</keyword>
<evidence type="ECO:0000256" key="9">
    <source>
        <dbReference type="ARBA" id="ARBA00023150"/>
    </source>
</evidence>
<dbReference type="SMART" id="SM00729">
    <property type="entry name" value="Elp3"/>
    <property type="match status" value="1"/>
</dbReference>
<feature type="binding site" evidence="12">
    <location>
        <position position="71"/>
    </location>
    <ligand>
        <name>GTP</name>
        <dbReference type="ChEBI" id="CHEBI:37565"/>
    </ligand>
</feature>
<dbReference type="InterPro" id="IPR010505">
    <property type="entry name" value="MoaA_twitch"/>
</dbReference>
<accession>V5C1U8</accession>
<proteinExistence type="inferred from homology"/>
<dbReference type="NCBIfam" id="NF001199">
    <property type="entry name" value="PRK00164.2-1"/>
    <property type="match status" value="1"/>
</dbReference>
<feature type="binding site" evidence="12">
    <location>
        <begin position="266"/>
        <end position="268"/>
    </location>
    <ligand>
        <name>GTP</name>
        <dbReference type="ChEBI" id="CHEBI:37565"/>
    </ligand>
</feature>
<evidence type="ECO:0000256" key="8">
    <source>
        <dbReference type="ARBA" id="ARBA00023134"/>
    </source>
</evidence>
<dbReference type="InterPro" id="IPR000385">
    <property type="entry name" value="MoaA_NifB_PqqE_Fe-S-bd_CS"/>
</dbReference>
<dbReference type="RefSeq" id="WP_023493041.1">
    <property type="nucleotide sequence ID" value="NZ_AYLO01000006.1"/>
</dbReference>
<evidence type="ECO:0000256" key="10">
    <source>
        <dbReference type="ARBA" id="ARBA00023239"/>
    </source>
</evidence>
<dbReference type="EMBL" id="AYLO01000006">
    <property type="protein sequence ID" value="ESS74044.1"/>
    <property type="molecule type" value="Genomic_DNA"/>
</dbReference>
<feature type="binding site" evidence="12">
    <location>
        <position position="33"/>
    </location>
    <ligand>
        <name>[4Fe-4S] cluster</name>
        <dbReference type="ChEBI" id="CHEBI:49883"/>
        <label>1</label>
        <note>4Fe-4S-S-AdoMet</note>
    </ligand>
</feature>
<keyword evidence="3 12" id="KW-0949">S-adenosyl-L-methionine</keyword>
<comment type="function">
    <text evidence="12">Catalyzes the cyclization of GTP to (8S)-3',8-cyclo-7,8-dihydroguanosine 5'-triphosphate.</text>
</comment>
<dbReference type="PANTHER" id="PTHR22960">
    <property type="entry name" value="MOLYBDOPTERIN COFACTOR SYNTHESIS PROTEIN A"/>
    <property type="match status" value="1"/>
</dbReference>
<comment type="caution">
    <text evidence="14">The sequence shown here is derived from an EMBL/GenBank/DDBJ whole genome shotgun (WGS) entry which is preliminary data.</text>
</comment>
<reference evidence="14 15" key="1">
    <citation type="journal article" date="2013" name="Genome Announc.">
        <title>Draft Genome Sequence of the Methanotrophic Gammaproteobacterium Methyloglobulus morosus DSM 22980 Strain KoM1.</title>
        <authorList>
            <person name="Poehlein A."/>
            <person name="Deutzmann J.S."/>
            <person name="Daniel R."/>
            <person name="Simeonova D.D."/>
        </authorList>
    </citation>
    <scope>NUCLEOTIDE SEQUENCE [LARGE SCALE GENOMIC DNA]</scope>
    <source>
        <strain evidence="14 15">KoM1</strain>
    </source>
</reference>
<evidence type="ECO:0000313" key="15">
    <source>
        <dbReference type="Proteomes" id="UP000017842"/>
    </source>
</evidence>
<feature type="binding site" evidence="12">
    <location>
        <position position="126"/>
    </location>
    <ligand>
        <name>S-adenosyl-L-methionine</name>
        <dbReference type="ChEBI" id="CHEBI:59789"/>
    </ligand>
</feature>
<dbReference type="STRING" id="1116472.MGMO_6c00180"/>
<dbReference type="InterPro" id="IPR040064">
    <property type="entry name" value="MoaA-like"/>
</dbReference>
<dbReference type="GO" id="GO:1904047">
    <property type="term" value="F:S-adenosyl-L-methionine binding"/>
    <property type="evidence" value="ECO:0007669"/>
    <property type="project" value="UniProtKB-UniRule"/>
</dbReference>
<feature type="binding site" evidence="12">
    <location>
        <position position="29"/>
    </location>
    <ligand>
        <name>[4Fe-4S] cluster</name>
        <dbReference type="ChEBI" id="CHEBI:49883"/>
        <label>1</label>
        <note>4Fe-4S-S-AdoMet</note>
    </ligand>
</feature>